<keyword evidence="3" id="KW-1185">Reference proteome</keyword>
<dbReference type="GO" id="GO:0019901">
    <property type="term" value="F:protein kinase binding"/>
    <property type="evidence" value="ECO:0007669"/>
    <property type="project" value="InterPro"/>
</dbReference>
<name>A0A4P9ZGV5_9ASCO</name>
<gene>
    <name evidence="2" type="ORF">METBISCDRAFT_21602</name>
</gene>
<dbReference type="Pfam" id="PF08613">
    <property type="entry name" value="Cyclin"/>
    <property type="match status" value="1"/>
</dbReference>
<dbReference type="PANTHER" id="PTHR15615">
    <property type="match status" value="1"/>
</dbReference>
<evidence type="ECO:0000256" key="1">
    <source>
        <dbReference type="SAM" id="MobiDB-lite"/>
    </source>
</evidence>
<feature type="compositionally biased region" description="Acidic residues" evidence="1">
    <location>
        <begin position="212"/>
        <end position="223"/>
    </location>
</feature>
<dbReference type="AlphaFoldDB" id="A0A4P9ZGV5"/>
<protein>
    <submittedName>
        <fullName evidence="2">Cyclin-domain-containing protein</fullName>
    </submittedName>
</protein>
<dbReference type="EMBL" id="ML004432">
    <property type="protein sequence ID" value="RKP32334.1"/>
    <property type="molecule type" value="Genomic_DNA"/>
</dbReference>
<dbReference type="Proteomes" id="UP000268321">
    <property type="component" value="Unassembled WGS sequence"/>
</dbReference>
<feature type="region of interest" description="Disordered" evidence="1">
    <location>
        <begin position="172"/>
        <end position="223"/>
    </location>
</feature>
<dbReference type="GO" id="GO:0000307">
    <property type="term" value="C:cyclin-dependent protein kinase holoenzyme complex"/>
    <property type="evidence" value="ECO:0007669"/>
    <property type="project" value="UniProtKB-ARBA"/>
</dbReference>
<feature type="compositionally biased region" description="Basic residues" evidence="1">
    <location>
        <begin position="173"/>
        <end position="182"/>
    </location>
</feature>
<organism evidence="2 3">
    <name type="scientific">Metschnikowia bicuspidata</name>
    <dbReference type="NCBI Taxonomy" id="27322"/>
    <lineage>
        <taxon>Eukaryota</taxon>
        <taxon>Fungi</taxon>
        <taxon>Dikarya</taxon>
        <taxon>Ascomycota</taxon>
        <taxon>Saccharomycotina</taxon>
        <taxon>Pichiomycetes</taxon>
        <taxon>Metschnikowiaceae</taxon>
        <taxon>Metschnikowia</taxon>
    </lineage>
</organism>
<dbReference type="InterPro" id="IPR013922">
    <property type="entry name" value="Cyclin_PHO80-like"/>
</dbReference>
<dbReference type="PANTHER" id="PTHR15615:SF94">
    <property type="entry name" value="PHO85 CYCLIN-6-RELATED"/>
    <property type="match status" value="1"/>
</dbReference>
<dbReference type="GO" id="GO:0005634">
    <property type="term" value="C:nucleus"/>
    <property type="evidence" value="ECO:0007669"/>
    <property type="project" value="TreeGrafter"/>
</dbReference>
<sequence length="394" mass="45532">MPEPVPYLQPYRFPTQLSNSFVSNGGENGWSIHRGVSLRNDFTSVHAANYYIHHNNQHPNNDNQAKFQISQHSKDIYNIYDAGKYLGTASDLFNGEPDHYMTYIEYLDLLNRKDAKGAGENDEYEEHFNIVDFCVDELITMLACLLTKIIDTNDKLHPNHFDNTIATRQKLKEQKRIKKMKSERRAIEQSTETSVSHNSDGISTTVSHDSNDEQSDNSDEEEDELKNRYLANVLAFHGTNVPGISLHAYLTRVLKYCPVTNEVFLSLLVYFDRIAKRANNLKKRKKNEVDGEAPEQLFVMDSYNIHRLIILGITVSSKFFSDVFYKNLRYAKVGGLPLEELNYLELQFLLLLDFKLMISVEDLQNYGDLLLMFWKREQLASEIKKHEDDGKGRV</sequence>
<proteinExistence type="predicted"/>
<reference evidence="3" key="1">
    <citation type="journal article" date="2018" name="Nat. Microbiol.">
        <title>Leveraging single-cell genomics to expand the fungal tree of life.</title>
        <authorList>
            <person name="Ahrendt S.R."/>
            <person name="Quandt C.A."/>
            <person name="Ciobanu D."/>
            <person name="Clum A."/>
            <person name="Salamov A."/>
            <person name="Andreopoulos B."/>
            <person name="Cheng J.F."/>
            <person name="Woyke T."/>
            <person name="Pelin A."/>
            <person name="Henrissat B."/>
            <person name="Reynolds N.K."/>
            <person name="Benny G.L."/>
            <person name="Smith M.E."/>
            <person name="James T.Y."/>
            <person name="Grigoriev I.V."/>
        </authorList>
    </citation>
    <scope>NUCLEOTIDE SEQUENCE [LARGE SCALE GENOMIC DNA]</scope>
    <source>
        <strain evidence="3">Baker2002</strain>
    </source>
</reference>
<dbReference type="OrthoDB" id="1060854at2759"/>
<accession>A0A4P9ZGV5</accession>
<dbReference type="CDD" id="cd20558">
    <property type="entry name" value="CYCLIN_ScPCL7-like"/>
    <property type="match status" value="1"/>
</dbReference>
<dbReference type="Gene3D" id="1.10.472.10">
    <property type="entry name" value="Cyclin-like"/>
    <property type="match status" value="1"/>
</dbReference>
<evidence type="ECO:0000313" key="2">
    <source>
        <dbReference type="EMBL" id="RKP32334.1"/>
    </source>
</evidence>
<evidence type="ECO:0000313" key="3">
    <source>
        <dbReference type="Proteomes" id="UP000268321"/>
    </source>
</evidence>
<dbReference type="GO" id="GO:0016538">
    <property type="term" value="F:cyclin-dependent protein serine/threonine kinase regulator activity"/>
    <property type="evidence" value="ECO:0007669"/>
    <property type="project" value="TreeGrafter"/>
</dbReference>
<feature type="compositionally biased region" description="Polar residues" evidence="1">
    <location>
        <begin position="188"/>
        <end position="208"/>
    </location>
</feature>